<evidence type="ECO:0000259" key="8">
    <source>
        <dbReference type="PROSITE" id="PS50909"/>
    </source>
</evidence>
<gene>
    <name evidence="9" type="ORF">PIB30_102440</name>
</gene>
<comment type="caution">
    <text evidence="9">The sequence shown here is derived from an EMBL/GenBank/DDBJ whole genome shotgun (WGS) entry which is preliminary data.</text>
</comment>
<feature type="region of interest" description="Disordered" evidence="6">
    <location>
        <begin position="333"/>
        <end position="365"/>
    </location>
</feature>
<dbReference type="InterPro" id="IPR044836">
    <property type="entry name" value="TOL_plant"/>
</dbReference>
<keyword evidence="3" id="KW-0813">Transport</keyword>
<reference evidence="9 10" key="1">
    <citation type="journal article" date="2023" name="Plants (Basel)">
        <title>Bridging the Gap: Combining Genomics and Transcriptomics Approaches to Understand Stylosanthes scabra, an Orphan Legume from the Brazilian Caatinga.</title>
        <authorList>
            <person name="Ferreira-Neto J.R.C."/>
            <person name="da Silva M.D."/>
            <person name="Binneck E."/>
            <person name="de Melo N.F."/>
            <person name="da Silva R.H."/>
            <person name="de Melo A.L.T.M."/>
            <person name="Pandolfi V."/>
            <person name="Bustamante F.O."/>
            <person name="Brasileiro-Vidal A.C."/>
            <person name="Benko-Iseppon A.M."/>
        </authorList>
    </citation>
    <scope>NUCLEOTIDE SEQUENCE [LARGE SCALE GENOMIC DNA]</scope>
    <source>
        <tissue evidence="9">Leaves</tissue>
    </source>
</reference>
<feature type="domain" description="GAT" evidence="8">
    <location>
        <begin position="228"/>
        <end position="315"/>
    </location>
</feature>
<dbReference type="SMART" id="SM00288">
    <property type="entry name" value="VHS"/>
    <property type="match status" value="1"/>
</dbReference>
<dbReference type="PROSITE" id="PS50909">
    <property type="entry name" value="GAT"/>
    <property type="match status" value="1"/>
</dbReference>
<dbReference type="InterPro" id="IPR002014">
    <property type="entry name" value="VHS_dom"/>
</dbReference>
<feature type="compositionally biased region" description="Basic and acidic residues" evidence="6">
    <location>
        <begin position="381"/>
        <end position="400"/>
    </location>
</feature>
<evidence type="ECO:0000256" key="2">
    <source>
        <dbReference type="ARBA" id="ARBA00007708"/>
    </source>
</evidence>
<keyword evidence="4" id="KW-0653">Protein transport</keyword>
<comment type="subcellular location">
    <subcellularLocation>
        <location evidence="1">Membrane</location>
        <topology evidence="1">Peripheral membrane protein</topology>
    </subcellularLocation>
</comment>
<evidence type="ECO:0000256" key="5">
    <source>
        <dbReference type="ARBA" id="ARBA00023136"/>
    </source>
</evidence>
<keyword evidence="5" id="KW-0472">Membrane</keyword>
<dbReference type="InterPro" id="IPR004152">
    <property type="entry name" value="GAT_dom"/>
</dbReference>
<dbReference type="Gene3D" id="1.20.58.160">
    <property type="match status" value="1"/>
</dbReference>
<accession>A0ABU6T034</accession>
<dbReference type="Proteomes" id="UP001341840">
    <property type="component" value="Unassembled WGS sequence"/>
</dbReference>
<dbReference type="Gene3D" id="1.25.40.90">
    <property type="match status" value="1"/>
</dbReference>
<proteinExistence type="inferred from homology"/>
<sequence length="400" mass="45058">MSENLMEKVNAIGERLKIGGVEVGRKMSAGMSSMSFKVKEFFHGQNHADRLVEEATSESLDEPDWSMNLHIYDLINDHQSLGAAEVVRAIKRRIMTRNNPRIQFLALVLLEALLKNCDNKGFMEVASEKVLDEMVKLIDDPLTVASNRNKALIMIEAWGESTTQLRYLPVFEETYKTLKSRGIGFPVRDNESLAPIFTPPPSSISAPDSDDIILPHPIRYDIPMRSFTSQQTTKEAFDVARNTIQLLYTILSSSPDQHVLRDEVTTSLVKECQRCECDVQRIAETAGNNEALLFQALNVNDEIQNVLNKYHEFNKSTTPPTLATFIPLQPVEPEDESAGWHRNEDDDDGLIRKPSGSSRVGLSYDDDMMDDLDEMIFGKRGVGDDSTNHHQSSKHDLISF</sequence>
<feature type="region of interest" description="Disordered" evidence="6">
    <location>
        <begin position="380"/>
        <end position="400"/>
    </location>
</feature>
<dbReference type="InterPro" id="IPR038425">
    <property type="entry name" value="GAT_sf"/>
</dbReference>
<dbReference type="SUPFAM" id="SSF89009">
    <property type="entry name" value="GAT-like domain"/>
    <property type="match status" value="1"/>
</dbReference>
<dbReference type="SUPFAM" id="SSF48464">
    <property type="entry name" value="ENTH/VHS domain"/>
    <property type="match status" value="1"/>
</dbReference>
<evidence type="ECO:0000313" key="10">
    <source>
        <dbReference type="Proteomes" id="UP001341840"/>
    </source>
</evidence>
<dbReference type="EMBL" id="JASCZI010063571">
    <property type="protein sequence ID" value="MED6141348.1"/>
    <property type="molecule type" value="Genomic_DNA"/>
</dbReference>
<dbReference type="PANTHER" id="PTHR46646">
    <property type="entry name" value="TOM1-LIKE PROTEIN 1"/>
    <property type="match status" value="1"/>
</dbReference>
<evidence type="ECO:0000259" key="7">
    <source>
        <dbReference type="PROSITE" id="PS50179"/>
    </source>
</evidence>
<comment type="similarity">
    <text evidence="2">Belongs to the TOM1 family.</text>
</comment>
<evidence type="ECO:0000256" key="4">
    <source>
        <dbReference type="ARBA" id="ARBA00022927"/>
    </source>
</evidence>
<evidence type="ECO:0000313" key="9">
    <source>
        <dbReference type="EMBL" id="MED6141348.1"/>
    </source>
</evidence>
<evidence type="ECO:0000256" key="3">
    <source>
        <dbReference type="ARBA" id="ARBA00022448"/>
    </source>
</evidence>
<evidence type="ECO:0000256" key="6">
    <source>
        <dbReference type="SAM" id="MobiDB-lite"/>
    </source>
</evidence>
<evidence type="ECO:0008006" key="11">
    <source>
        <dbReference type="Google" id="ProtNLM"/>
    </source>
</evidence>
<dbReference type="Pfam" id="PF03127">
    <property type="entry name" value="GAT"/>
    <property type="match status" value="1"/>
</dbReference>
<dbReference type="Pfam" id="PF00790">
    <property type="entry name" value="VHS"/>
    <property type="match status" value="1"/>
</dbReference>
<evidence type="ECO:0000256" key="1">
    <source>
        <dbReference type="ARBA" id="ARBA00004170"/>
    </source>
</evidence>
<keyword evidence="10" id="KW-1185">Reference proteome</keyword>
<name>A0ABU6T034_9FABA</name>
<feature type="domain" description="VHS" evidence="7">
    <location>
        <begin position="55"/>
        <end position="186"/>
    </location>
</feature>
<dbReference type="InterPro" id="IPR008942">
    <property type="entry name" value="ENTH_VHS"/>
</dbReference>
<dbReference type="PANTHER" id="PTHR46646:SF1">
    <property type="entry name" value="TOM1-LIKE PROTEIN 1"/>
    <property type="match status" value="1"/>
</dbReference>
<protein>
    <recommendedName>
        <fullName evidence="11">TOM1-like protein 2</fullName>
    </recommendedName>
</protein>
<organism evidence="9 10">
    <name type="scientific">Stylosanthes scabra</name>
    <dbReference type="NCBI Taxonomy" id="79078"/>
    <lineage>
        <taxon>Eukaryota</taxon>
        <taxon>Viridiplantae</taxon>
        <taxon>Streptophyta</taxon>
        <taxon>Embryophyta</taxon>
        <taxon>Tracheophyta</taxon>
        <taxon>Spermatophyta</taxon>
        <taxon>Magnoliopsida</taxon>
        <taxon>eudicotyledons</taxon>
        <taxon>Gunneridae</taxon>
        <taxon>Pentapetalae</taxon>
        <taxon>rosids</taxon>
        <taxon>fabids</taxon>
        <taxon>Fabales</taxon>
        <taxon>Fabaceae</taxon>
        <taxon>Papilionoideae</taxon>
        <taxon>50 kb inversion clade</taxon>
        <taxon>dalbergioids sensu lato</taxon>
        <taxon>Dalbergieae</taxon>
        <taxon>Pterocarpus clade</taxon>
        <taxon>Stylosanthes</taxon>
    </lineage>
</organism>
<dbReference type="PROSITE" id="PS50179">
    <property type="entry name" value="VHS"/>
    <property type="match status" value="1"/>
</dbReference>
<dbReference type="CDD" id="cd03561">
    <property type="entry name" value="VHS"/>
    <property type="match status" value="1"/>
</dbReference>